<reference evidence="3" key="1">
    <citation type="journal article" date="2014" name="Science">
        <title>Ancient hybridizations among the ancestral genomes of bread wheat.</title>
        <authorList>
            <consortium name="International Wheat Genome Sequencing Consortium,"/>
            <person name="Marcussen T."/>
            <person name="Sandve S.R."/>
            <person name="Heier L."/>
            <person name="Spannagl M."/>
            <person name="Pfeifer M."/>
            <person name="Jakobsen K.S."/>
            <person name="Wulff B.B."/>
            <person name="Steuernagel B."/>
            <person name="Mayer K.F."/>
            <person name="Olsen O.A."/>
        </authorList>
    </citation>
    <scope>NUCLEOTIDE SEQUENCE [LARGE SCALE GENOMIC DNA]</scope>
    <source>
        <strain evidence="3">cv. AL8/78</strain>
    </source>
</reference>
<protein>
    <submittedName>
        <fullName evidence="2">Uncharacterized protein</fullName>
    </submittedName>
</protein>
<dbReference type="EnsemblPlants" id="AET7Gv21236300.2">
    <property type="protein sequence ID" value="AET7Gv21236300.2"/>
    <property type="gene ID" value="AET7Gv21236300"/>
</dbReference>
<feature type="region of interest" description="Disordered" evidence="1">
    <location>
        <begin position="1"/>
        <end position="34"/>
    </location>
</feature>
<proteinExistence type="predicted"/>
<reference evidence="3" key="2">
    <citation type="journal article" date="2017" name="Nat. Plants">
        <title>The Aegilops tauschii genome reveals multiple impacts of transposons.</title>
        <authorList>
            <person name="Zhao G."/>
            <person name="Zou C."/>
            <person name="Li K."/>
            <person name="Wang K."/>
            <person name="Li T."/>
            <person name="Gao L."/>
            <person name="Zhang X."/>
            <person name="Wang H."/>
            <person name="Yang Z."/>
            <person name="Liu X."/>
            <person name="Jiang W."/>
            <person name="Mao L."/>
            <person name="Kong X."/>
            <person name="Jiao Y."/>
            <person name="Jia J."/>
        </authorList>
    </citation>
    <scope>NUCLEOTIDE SEQUENCE [LARGE SCALE GENOMIC DNA]</scope>
    <source>
        <strain evidence="3">cv. AL8/78</strain>
    </source>
</reference>
<evidence type="ECO:0000313" key="2">
    <source>
        <dbReference type="EnsemblPlants" id="AET7Gv21236300.2"/>
    </source>
</evidence>
<dbReference type="Proteomes" id="UP000015105">
    <property type="component" value="Chromosome 7D"/>
</dbReference>
<feature type="compositionally biased region" description="Basic residues" evidence="1">
    <location>
        <begin position="8"/>
        <end position="18"/>
    </location>
</feature>
<reference evidence="2" key="4">
    <citation type="submission" date="2019-03" db="UniProtKB">
        <authorList>
            <consortium name="EnsemblPlants"/>
        </authorList>
    </citation>
    <scope>IDENTIFICATION</scope>
</reference>
<evidence type="ECO:0000313" key="3">
    <source>
        <dbReference type="Proteomes" id="UP000015105"/>
    </source>
</evidence>
<dbReference type="Gramene" id="AET7Gv21236300.2">
    <property type="protein sequence ID" value="AET7Gv21236300.2"/>
    <property type="gene ID" value="AET7Gv21236300"/>
</dbReference>
<feature type="region of interest" description="Disordered" evidence="1">
    <location>
        <begin position="66"/>
        <end position="99"/>
    </location>
</feature>
<name>A0A453T4N2_AEGTS</name>
<feature type="compositionally biased region" description="Basic and acidic residues" evidence="1">
    <location>
        <begin position="66"/>
        <end position="84"/>
    </location>
</feature>
<sequence>HSNSTGRRSLRAVHRARAVRMEGDGRKEGETPPAVARGAASLGASVQEWVQHMKASVVGVWRKATARSEQEAAEADLRAAKEQVEATDEAEAKKKRLAG</sequence>
<keyword evidence="3" id="KW-1185">Reference proteome</keyword>
<dbReference type="AlphaFoldDB" id="A0A453T4N2"/>
<feature type="compositionally biased region" description="Basic and acidic residues" evidence="1">
    <location>
        <begin position="19"/>
        <end position="30"/>
    </location>
</feature>
<evidence type="ECO:0000256" key="1">
    <source>
        <dbReference type="SAM" id="MobiDB-lite"/>
    </source>
</evidence>
<reference evidence="2" key="3">
    <citation type="journal article" date="2017" name="Nature">
        <title>Genome sequence of the progenitor of the wheat D genome Aegilops tauschii.</title>
        <authorList>
            <person name="Luo M.C."/>
            <person name="Gu Y.Q."/>
            <person name="Puiu D."/>
            <person name="Wang H."/>
            <person name="Twardziok S.O."/>
            <person name="Deal K.R."/>
            <person name="Huo N."/>
            <person name="Zhu T."/>
            <person name="Wang L."/>
            <person name="Wang Y."/>
            <person name="McGuire P.E."/>
            <person name="Liu S."/>
            <person name="Long H."/>
            <person name="Ramasamy R.K."/>
            <person name="Rodriguez J.C."/>
            <person name="Van S.L."/>
            <person name="Yuan L."/>
            <person name="Wang Z."/>
            <person name="Xia Z."/>
            <person name="Xiao L."/>
            <person name="Anderson O.D."/>
            <person name="Ouyang S."/>
            <person name="Liang Y."/>
            <person name="Zimin A.V."/>
            <person name="Pertea G."/>
            <person name="Qi P."/>
            <person name="Bennetzen J.L."/>
            <person name="Dai X."/>
            <person name="Dawson M.W."/>
            <person name="Muller H.G."/>
            <person name="Kugler K."/>
            <person name="Rivarola-Duarte L."/>
            <person name="Spannagl M."/>
            <person name="Mayer K.F.X."/>
            <person name="Lu F.H."/>
            <person name="Bevan M.W."/>
            <person name="Leroy P."/>
            <person name="Li P."/>
            <person name="You F.M."/>
            <person name="Sun Q."/>
            <person name="Liu Z."/>
            <person name="Lyons E."/>
            <person name="Wicker T."/>
            <person name="Salzberg S.L."/>
            <person name="Devos K.M."/>
            <person name="Dvorak J."/>
        </authorList>
    </citation>
    <scope>NUCLEOTIDE SEQUENCE [LARGE SCALE GENOMIC DNA]</scope>
    <source>
        <strain evidence="2">cv. AL8/78</strain>
    </source>
</reference>
<reference evidence="2" key="5">
    <citation type="journal article" date="2021" name="G3 (Bethesda)">
        <title>Aegilops tauschii genome assembly Aet v5.0 features greater sequence contiguity and improved annotation.</title>
        <authorList>
            <person name="Wang L."/>
            <person name="Zhu T."/>
            <person name="Rodriguez J.C."/>
            <person name="Deal K.R."/>
            <person name="Dubcovsky J."/>
            <person name="McGuire P.E."/>
            <person name="Lux T."/>
            <person name="Spannagl M."/>
            <person name="Mayer K.F.X."/>
            <person name="Baldrich P."/>
            <person name="Meyers B.C."/>
            <person name="Huo N."/>
            <person name="Gu Y.Q."/>
            <person name="Zhou H."/>
            <person name="Devos K.M."/>
            <person name="Bennetzen J.L."/>
            <person name="Unver T."/>
            <person name="Budak H."/>
            <person name="Gulick P.J."/>
            <person name="Galiba G."/>
            <person name="Kalapos B."/>
            <person name="Nelson D.R."/>
            <person name="Li P."/>
            <person name="You F.M."/>
            <person name="Luo M.C."/>
            <person name="Dvorak J."/>
        </authorList>
    </citation>
    <scope>NUCLEOTIDE SEQUENCE [LARGE SCALE GENOMIC DNA]</scope>
    <source>
        <strain evidence="2">cv. AL8/78</strain>
    </source>
</reference>
<organism evidence="2 3">
    <name type="scientific">Aegilops tauschii subsp. strangulata</name>
    <name type="common">Goatgrass</name>
    <dbReference type="NCBI Taxonomy" id="200361"/>
    <lineage>
        <taxon>Eukaryota</taxon>
        <taxon>Viridiplantae</taxon>
        <taxon>Streptophyta</taxon>
        <taxon>Embryophyta</taxon>
        <taxon>Tracheophyta</taxon>
        <taxon>Spermatophyta</taxon>
        <taxon>Magnoliopsida</taxon>
        <taxon>Liliopsida</taxon>
        <taxon>Poales</taxon>
        <taxon>Poaceae</taxon>
        <taxon>BOP clade</taxon>
        <taxon>Pooideae</taxon>
        <taxon>Triticodae</taxon>
        <taxon>Triticeae</taxon>
        <taxon>Triticinae</taxon>
        <taxon>Aegilops</taxon>
    </lineage>
</organism>
<accession>A0A453T4N2</accession>